<comment type="caution">
    <text evidence="1">The sequence shown here is derived from an EMBL/GenBank/DDBJ whole genome shotgun (WGS) entry which is preliminary data.</text>
</comment>
<reference evidence="1 2" key="1">
    <citation type="journal article" date="2023" name="Sci. Data">
        <title>Genome assembly of the Korean intertidal mud-creeper Batillaria attramentaria.</title>
        <authorList>
            <person name="Patra A.K."/>
            <person name="Ho P.T."/>
            <person name="Jun S."/>
            <person name="Lee S.J."/>
            <person name="Kim Y."/>
            <person name="Won Y.J."/>
        </authorList>
    </citation>
    <scope>NUCLEOTIDE SEQUENCE [LARGE SCALE GENOMIC DNA]</scope>
    <source>
        <strain evidence="1">Wonlab-2016</strain>
    </source>
</reference>
<organism evidence="1 2">
    <name type="scientific">Batillaria attramentaria</name>
    <dbReference type="NCBI Taxonomy" id="370345"/>
    <lineage>
        <taxon>Eukaryota</taxon>
        <taxon>Metazoa</taxon>
        <taxon>Spiralia</taxon>
        <taxon>Lophotrochozoa</taxon>
        <taxon>Mollusca</taxon>
        <taxon>Gastropoda</taxon>
        <taxon>Caenogastropoda</taxon>
        <taxon>Sorbeoconcha</taxon>
        <taxon>Cerithioidea</taxon>
        <taxon>Batillariidae</taxon>
        <taxon>Batillaria</taxon>
    </lineage>
</organism>
<sequence length="166" mass="18403">MEPQTQTGFSHIVTCLLALPYPQAEHALASDIVLRNRPPKPFLGNCPQKPFSDTLPSETTKPQYIEIVINTGAKDTTPSHTLPFTESFPGSNTTTRHVPCCRSTPYYVDGFVLVTDLWASVQCRTASRCQEIQYDKAFFSDDRHTPKPALILPASAGSIDQHRLVT</sequence>
<protein>
    <submittedName>
        <fullName evidence="1">Uncharacterized protein</fullName>
    </submittedName>
</protein>
<dbReference type="AlphaFoldDB" id="A0ABD0LSH1"/>
<evidence type="ECO:0000313" key="1">
    <source>
        <dbReference type="EMBL" id="KAK7502023.1"/>
    </source>
</evidence>
<name>A0ABD0LSH1_9CAEN</name>
<dbReference type="EMBL" id="JACVVK020000028">
    <property type="protein sequence ID" value="KAK7502023.1"/>
    <property type="molecule type" value="Genomic_DNA"/>
</dbReference>
<dbReference type="Proteomes" id="UP001519460">
    <property type="component" value="Unassembled WGS sequence"/>
</dbReference>
<accession>A0ABD0LSH1</accession>
<keyword evidence="2" id="KW-1185">Reference proteome</keyword>
<evidence type="ECO:0000313" key="2">
    <source>
        <dbReference type="Proteomes" id="UP001519460"/>
    </source>
</evidence>
<proteinExistence type="predicted"/>
<gene>
    <name evidence="1" type="ORF">BaRGS_00006775</name>
</gene>